<reference evidence="1" key="1">
    <citation type="submission" date="2021-02" db="EMBL/GenBank/DDBJ databases">
        <authorList>
            <consortium name="DOE Joint Genome Institute"/>
            <person name="Ahrendt S."/>
            <person name="Looney B.P."/>
            <person name="Miyauchi S."/>
            <person name="Morin E."/>
            <person name="Drula E."/>
            <person name="Courty P.E."/>
            <person name="Chicoki N."/>
            <person name="Fauchery L."/>
            <person name="Kohler A."/>
            <person name="Kuo A."/>
            <person name="Labutti K."/>
            <person name="Pangilinan J."/>
            <person name="Lipzen A."/>
            <person name="Riley R."/>
            <person name="Andreopoulos W."/>
            <person name="He G."/>
            <person name="Johnson J."/>
            <person name="Barry K.W."/>
            <person name="Grigoriev I.V."/>
            <person name="Nagy L."/>
            <person name="Hibbett D."/>
            <person name="Henrissat B."/>
            <person name="Matheny P.B."/>
            <person name="Labbe J."/>
            <person name="Martin F."/>
        </authorList>
    </citation>
    <scope>NUCLEOTIDE SEQUENCE</scope>
    <source>
        <strain evidence="1">FP105234-sp</strain>
    </source>
</reference>
<evidence type="ECO:0000313" key="2">
    <source>
        <dbReference type="Proteomes" id="UP000814033"/>
    </source>
</evidence>
<name>A0ACB8RGV5_9AGAM</name>
<dbReference type="EMBL" id="MU276021">
    <property type="protein sequence ID" value="KAI0043369.1"/>
    <property type="molecule type" value="Genomic_DNA"/>
</dbReference>
<sequence>MTDFQDLSSLIIDNELLNSEMTSTEVPDTESVSRTAPPQLELCQERLPSSTSLKSDSVAVATGDARSLIAAKPEAKGKVTGPCLLVDPQPQAPHNDLIPIARLPPEILNTIFTILCSIDRPKRRKTSQYHPGWLSITYVCQRWRHIALHQPTLWASSIVIPFAFGSRWADAFLSRSQGTPLAIHRPQVVQRLSLTPAELMVINENLARIRILCLTTTDAVLPTLCAPAPLLHTLDLSFFRQYMAPPVQPPLPDGLLGGRTGAPELRHLRVTSYGTLPWTSPLLAQLVSLEVVLQGNVPAHNGECAAVLDALRGMHVLERLVLLGFELGIATERPVVTLAALRYLELSANTESACYLLTHIALPGARVQCNMLSPADPVELVNALRVAGRTRACVQAAMHHGRRYCGARALHLASDTRGFLTWAAHPRYERRQLQRIRDLGNYQAGRCAGAASGKARSRRTCAEGARRGGVRRRDQRVCAQGAG</sequence>
<evidence type="ECO:0000313" key="1">
    <source>
        <dbReference type="EMBL" id="KAI0043369.1"/>
    </source>
</evidence>
<keyword evidence="2" id="KW-1185">Reference proteome</keyword>
<organism evidence="1 2">
    <name type="scientific">Auriscalpium vulgare</name>
    <dbReference type="NCBI Taxonomy" id="40419"/>
    <lineage>
        <taxon>Eukaryota</taxon>
        <taxon>Fungi</taxon>
        <taxon>Dikarya</taxon>
        <taxon>Basidiomycota</taxon>
        <taxon>Agaricomycotina</taxon>
        <taxon>Agaricomycetes</taxon>
        <taxon>Russulales</taxon>
        <taxon>Auriscalpiaceae</taxon>
        <taxon>Auriscalpium</taxon>
    </lineage>
</organism>
<comment type="caution">
    <text evidence="1">The sequence shown here is derived from an EMBL/GenBank/DDBJ whole genome shotgun (WGS) entry which is preliminary data.</text>
</comment>
<proteinExistence type="predicted"/>
<reference evidence="1" key="2">
    <citation type="journal article" date="2022" name="New Phytol.">
        <title>Evolutionary transition to the ectomycorrhizal habit in the genomes of a hyperdiverse lineage of mushroom-forming fungi.</title>
        <authorList>
            <person name="Looney B."/>
            <person name="Miyauchi S."/>
            <person name="Morin E."/>
            <person name="Drula E."/>
            <person name="Courty P.E."/>
            <person name="Kohler A."/>
            <person name="Kuo A."/>
            <person name="LaButti K."/>
            <person name="Pangilinan J."/>
            <person name="Lipzen A."/>
            <person name="Riley R."/>
            <person name="Andreopoulos W."/>
            <person name="He G."/>
            <person name="Johnson J."/>
            <person name="Nolan M."/>
            <person name="Tritt A."/>
            <person name="Barry K.W."/>
            <person name="Grigoriev I.V."/>
            <person name="Nagy L.G."/>
            <person name="Hibbett D."/>
            <person name="Henrissat B."/>
            <person name="Matheny P.B."/>
            <person name="Labbe J."/>
            <person name="Martin F.M."/>
        </authorList>
    </citation>
    <scope>NUCLEOTIDE SEQUENCE</scope>
    <source>
        <strain evidence="1">FP105234-sp</strain>
    </source>
</reference>
<accession>A0ACB8RGV5</accession>
<gene>
    <name evidence="1" type="ORF">FA95DRAFT_1681955</name>
</gene>
<protein>
    <submittedName>
        <fullName evidence="1">Uncharacterized protein</fullName>
    </submittedName>
</protein>
<dbReference type="Proteomes" id="UP000814033">
    <property type="component" value="Unassembled WGS sequence"/>
</dbReference>